<dbReference type="Pfam" id="PF00496">
    <property type="entry name" value="SBP_bac_5"/>
    <property type="match status" value="1"/>
</dbReference>
<reference evidence="7 8" key="1">
    <citation type="submission" date="2019-10" db="EMBL/GenBank/DDBJ databases">
        <title>Streptomyces smaragdinus sp. nov. and Streptomyces fabii sp. nov., isolated from the gut of fungus growing-termite Macrotermes natalensis.</title>
        <authorList>
            <person name="Schwitalla J."/>
            <person name="Benndorf R."/>
            <person name="Martin K."/>
            <person name="De Beer W."/>
            <person name="Kaster A.-K."/>
            <person name="Vollmers J."/>
            <person name="Poulsen M."/>
            <person name="Beemelmanns C."/>
        </authorList>
    </citation>
    <scope>NUCLEOTIDE SEQUENCE [LARGE SCALE GENOMIC DNA]</scope>
    <source>
        <strain evidence="7 8">RB5</strain>
    </source>
</reference>
<dbReference type="EMBL" id="WEGJ01000016">
    <property type="protein sequence ID" value="MQY13962.1"/>
    <property type="molecule type" value="Genomic_DNA"/>
</dbReference>
<keyword evidence="3" id="KW-0813">Transport</keyword>
<dbReference type="InterPro" id="IPR000914">
    <property type="entry name" value="SBP_5_dom"/>
</dbReference>
<evidence type="ECO:0000256" key="5">
    <source>
        <dbReference type="SAM" id="SignalP"/>
    </source>
</evidence>
<dbReference type="InterPro" id="IPR039424">
    <property type="entry name" value="SBP_5"/>
</dbReference>
<keyword evidence="4 5" id="KW-0732">Signal</keyword>
<accession>A0A7K0CLR8</accession>
<evidence type="ECO:0000256" key="3">
    <source>
        <dbReference type="ARBA" id="ARBA00022448"/>
    </source>
</evidence>
<dbReference type="PROSITE" id="PS51257">
    <property type="entry name" value="PROKAR_LIPOPROTEIN"/>
    <property type="match status" value="1"/>
</dbReference>
<dbReference type="PIRSF" id="PIRSF002741">
    <property type="entry name" value="MppA"/>
    <property type="match status" value="1"/>
</dbReference>
<dbReference type="Gene3D" id="3.10.105.10">
    <property type="entry name" value="Dipeptide-binding Protein, Domain 3"/>
    <property type="match status" value="1"/>
</dbReference>
<gene>
    <name evidence="7" type="primary">ddpA_2</name>
    <name evidence="7" type="ORF">SRB5_41220</name>
</gene>
<dbReference type="GO" id="GO:0015833">
    <property type="term" value="P:peptide transport"/>
    <property type="evidence" value="ECO:0007669"/>
    <property type="project" value="TreeGrafter"/>
</dbReference>
<protein>
    <submittedName>
        <fullName evidence="7">Putative D,D-dipeptide-binding periplasmic protein DdpA</fullName>
    </submittedName>
</protein>
<dbReference type="PANTHER" id="PTHR30290">
    <property type="entry name" value="PERIPLASMIC BINDING COMPONENT OF ABC TRANSPORTER"/>
    <property type="match status" value="1"/>
</dbReference>
<evidence type="ECO:0000256" key="4">
    <source>
        <dbReference type="ARBA" id="ARBA00022729"/>
    </source>
</evidence>
<dbReference type="AlphaFoldDB" id="A0A7K0CLR8"/>
<dbReference type="GO" id="GO:0043190">
    <property type="term" value="C:ATP-binding cassette (ABC) transporter complex"/>
    <property type="evidence" value="ECO:0007669"/>
    <property type="project" value="InterPro"/>
</dbReference>
<evidence type="ECO:0000259" key="6">
    <source>
        <dbReference type="Pfam" id="PF00496"/>
    </source>
</evidence>
<evidence type="ECO:0000256" key="1">
    <source>
        <dbReference type="ARBA" id="ARBA00004196"/>
    </source>
</evidence>
<sequence>MRYSRQLLRLAALPVAISLLAGCSGGLFGEGDEAGPIVVGTTDSVTSLDPSAAYDAGSWAIISTLHQGLMTFEPSGSTPVPDAAKECSFTDDKTLKTFRCELRDGLKFSNGDKLTAEDVKFSFERVRSYYEKNKQGGPWPVLGTLDTVEAEGDAVVVFHLATPDATWPYKLASAAGVIVDKDAYPDGKALEGDDVVGSGPYVLKSYDAGKSAVLERNANYKGAFEVQNDAVTIKYYESPDKLLAAWKDGGLDAVSRDLPAKAYRDIEDNPESDVRVAALKGSSVRHMVFNVKDGSRVKSPAIRKAIAALVDRQAIARNVHFRTVDPLYSLIPAGVAGHTTAFYDRLPRTDPAEAQKILAEAGIATPVTFTLAYRKDAGFEEETKVLVKQLEQNDLFKVELDPRGDDFFDMVNAGKTDAFTVGWLPDFPDPGTYVSPVVGKGNTFNNGYSSPKVNELIKRTEKVSARTRTLSDNTAIDDEVAKDLPLLPLYQSKDYTLTTDHILGGEKLLDSTGAWRVWELSRE</sequence>
<comment type="similarity">
    <text evidence="2">Belongs to the bacterial solute-binding protein 5 family.</text>
</comment>
<name>A0A7K0CLR8_9ACTN</name>
<feature type="chain" id="PRO_5039175020" evidence="5">
    <location>
        <begin position="22"/>
        <end position="523"/>
    </location>
</feature>
<proteinExistence type="inferred from homology"/>
<dbReference type="SUPFAM" id="SSF53850">
    <property type="entry name" value="Periplasmic binding protein-like II"/>
    <property type="match status" value="1"/>
</dbReference>
<dbReference type="GO" id="GO:0042597">
    <property type="term" value="C:periplasmic space"/>
    <property type="evidence" value="ECO:0007669"/>
    <property type="project" value="UniProtKB-ARBA"/>
</dbReference>
<feature type="signal peptide" evidence="5">
    <location>
        <begin position="1"/>
        <end position="21"/>
    </location>
</feature>
<evidence type="ECO:0000313" key="8">
    <source>
        <dbReference type="Proteomes" id="UP000466345"/>
    </source>
</evidence>
<dbReference type="PANTHER" id="PTHR30290:SF10">
    <property type="entry name" value="PERIPLASMIC OLIGOPEPTIDE-BINDING PROTEIN-RELATED"/>
    <property type="match status" value="1"/>
</dbReference>
<evidence type="ECO:0000256" key="2">
    <source>
        <dbReference type="ARBA" id="ARBA00005695"/>
    </source>
</evidence>
<feature type="domain" description="Solute-binding protein family 5" evidence="6">
    <location>
        <begin position="79"/>
        <end position="443"/>
    </location>
</feature>
<keyword evidence="8" id="KW-1185">Reference proteome</keyword>
<comment type="caution">
    <text evidence="7">The sequence shown here is derived from an EMBL/GenBank/DDBJ whole genome shotgun (WGS) entry which is preliminary data.</text>
</comment>
<dbReference type="OrthoDB" id="9801912at2"/>
<dbReference type="Proteomes" id="UP000466345">
    <property type="component" value="Unassembled WGS sequence"/>
</dbReference>
<evidence type="ECO:0000313" key="7">
    <source>
        <dbReference type="EMBL" id="MQY13962.1"/>
    </source>
</evidence>
<dbReference type="GO" id="GO:0030313">
    <property type="term" value="C:cell envelope"/>
    <property type="evidence" value="ECO:0007669"/>
    <property type="project" value="UniProtKB-SubCell"/>
</dbReference>
<comment type="subcellular location">
    <subcellularLocation>
        <location evidence="1">Cell envelope</location>
    </subcellularLocation>
</comment>
<organism evidence="7 8">
    <name type="scientific">Streptomyces smaragdinus</name>
    <dbReference type="NCBI Taxonomy" id="2585196"/>
    <lineage>
        <taxon>Bacteria</taxon>
        <taxon>Bacillati</taxon>
        <taxon>Actinomycetota</taxon>
        <taxon>Actinomycetes</taxon>
        <taxon>Kitasatosporales</taxon>
        <taxon>Streptomycetaceae</taxon>
        <taxon>Streptomyces</taxon>
    </lineage>
</organism>
<dbReference type="RefSeq" id="WP_153454139.1">
    <property type="nucleotide sequence ID" value="NZ_WEGJ01000016.1"/>
</dbReference>
<dbReference type="Gene3D" id="3.40.190.10">
    <property type="entry name" value="Periplasmic binding protein-like II"/>
    <property type="match status" value="1"/>
</dbReference>
<dbReference type="GO" id="GO:1904680">
    <property type="term" value="F:peptide transmembrane transporter activity"/>
    <property type="evidence" value="ECO:0007669"/>
    <property type="project" value="TreeGrafter"/>
</dbReference>
<dbReference type="InterPro" id="IPR030678">
    <property type="entry name" value="Peptide/Ni-bd"/>
</dbReference>